<protein>
    <recommendedName>
        <fullName evidence="3">DUF1684 domain-containing protein</fullName>
    </recommendedName>
</protein>
<dbReference type="PANTHER" id="PTHR41913:SF1">
    <property type="entry name" value="DUF1684 DOMAIN-CONTAINING PROTEIN"/>
    <property type="match status" value="1"/>
</dbReference>
<evidence type="ECO:0000313" key="2">
    <source>
        <dbReference type="Proteomes" id="UP000630718"/>
    </source>
</evidence>
<dbReference type="Proteomes" id="UP000630718">
    <property type="component" value="Unassembled WGS sequence"/>
</dbReference>
<proteinExistence type="predicted"/>
<dbReference type="Pfam" id="PF07920">
    <property type="entry name" value="DUF1684"/>
    <property type="match status" value="1"/>
</dbReference>
<dbReference type="EMBL" id="BNBI01000010">
    <property type="protein sequence ID" value="GHF15353.1"/>
    <property type="molecule type" value="Genomic_DNA"/>
</dbReference>
<sequence>MRRAGAGGQVQVGAGSGRCGVPGAWEAGGMTTDVPDVSDAWQRWHEQRVAAVTAPYGPLALTGTYWLEDHPDGRLPGIPGNWTSGRDTVVLTAGEGDGLTLDGRPFTGRTLLTADHGPAGAARVAHGERKLVVMVREGAWGVRDFDPDAEARRAFRGIEATPYDPRWSVPGRFTPYGDGDRRVRVPNADGRERGLGLSGELAFTLAGRELTLQVAVEEDGSLWAVFADATSGVSSYRFRFLRPPAPDGQGRTTVDLNRALLPPCAFADHFICPFPPPGNTLDIAVEAGERAPA</sequence>
<keyword evidence="2" id="KW-1185">Reference proteome</keyword>
<name>A0A919AN42_9ACTN</name>
<dbReference type="PANTHER" id="PTHR41913">
    <property type="entry name" value="DUF1684 DOMAIN-CONTAINING PROTEIN"/>
    <property type="match status" value="1"/>
</dbReference>
<comment type="caution">
    <text evidence="1">The sequence shown here is derived from an EMBL/GenBank/DDBJ whole genome shotgun (WGS) entry which is preliminary data.</text>
</comment>
<dbReference type="InterPro" id="IPR012467">
    <property type="entry name" value="DUF1684"/>
</dbReference>
<reference evidence="1" key="1">
    <citation type="journal article" date="2014" name="Int. J. Syst. Evol. Microbiol.">
        <title>Complete genome sequence of Corynebacterium casei LMG S-19264T (=DSM 44701T), isolated from a smear-ripened cheese.</title>
        <authorList>
            <consortium name="US DOE Joint Genome Institute (JGI-PGF)"/>
            <person name="Walter F."/>
            <person name="Albersmeier A."/>
            <person name="Kalinowski J."/>
            <person name="Ruckert C."/>
        </authorList>
    </citation>
    <scope>NUCLEOTIDE SEQUENCE</scope>
    <source>
        <strain evidence="1">JCM 4477</strain>
    </source>
</reference>
<accession>A0A919AN42</accession>
<dbReference type="AlphaFoldDB" id="A0A919AN42"/>
<gene>
    <name evidence="1" type="ORF">GCM10018772_45520</name>
</gene>
<organism evidence="1 2">
    <name type="scientific">Streptomyces fumanus</name>
    <dbReference type="NCBI Taxonomy" id="67302"/>
    <lineage>
        <taxon>Bacteria</taxon>
        <taxon>Bacillati</taxon>
        <taxon>Actinomycetota</taxon>
        <taxon>Actinomycetes</taxon>
        <taxon>Kitasatosporales</taxon>
        <taxon>Streptomycetaceae</taxon>
        <taxon>Streptomyces</taxon>
    </lineage>
</organism>
<reference evidence="1" key="2">
    <citation type="submission" date="2020-09" db="EMBL/GenBank/DDBJ databases">
        <authorList>
            <person name="Sun Q."/>
            <person name="Ohkuma M."/>
        </authorList>
    </citation>
    <scope>NUCLEOTIDE SEQUENCE</scope>
    <source>
        <strain evidence="1">JCM 4477</strain>
    </source>
</reference>
<evidence type="ECO:0000313" key="1">
    <source>
        <dbReference type="EMBL" id="GHF15353.1"/>
    </source>
</evidence>
<evidence type="ECO:0008006" key="3">
    <source>
        <dbReference type="Google" id="ProtNLM"/>
    </source>
</evidence>